<reference evidence="2 3" key="1">
    <citation type="journal article" date="2007" name="Virology">
        <title>KSY1, a lactococcal phage with a T7-like transcription.</title>
        <authorList>
            <person name="Chopin A."/>
            <person name="Deveau H."/>
            <person name="Ehrlich S.D."/>
            <person name="Moineau S."/>
            <person name="Chopin M.C."/>
        </authorList>
    </citation>
    <scope>NUCLEOTIDE SEQUENCE</scope>
</reference>
<feature type="region of interest" description="Disordered" evidence="1">
    <location>
        <begin position="34"/>
        <end position="53"/>
    </location>
</feature>
<organism evidence="2 3">
    <name type="scientific">Lactococcus phage KSY1</name>
    <dbReference type="NCBI Taxonomy" id="2913972"/>
    <lineage>
        <taxon>Viruses</taxon>
        <taxon>Duplodnaviria</taxon>
        <taxon>Heunggongvirae</taxon>
        <taxon>Uroviricota</taxon>
        <taxon>Caudoviricetes</taxon>
        <taxon>Chopinvirus</taxon>
        <taxon>Chopinvirus KSY1</taxon>
    </lineage>
</organism>
<protein>
    <submittedName>
        <fullName evidence="2">Gp037</fullName>
    </submittedName>
</protein>
<dbReference type="RefSeq" id="YP_001469035.1">
    <property type="nucleotide sequence ID" value="NC_009817.1"/>
</dbReference>
<proteinExistence type="predicted"/>
<sequence length="213" mass="22857">MDNNYQVDINANVTNGSSRMGGKFGETIARQLNKSNEKTKARRDAWSKKNPQQAKYMHDRGKSIITPGERAVKAGVGVAMGAAGAVASNAIKTSLNKKVNDKLDEEGVTNKYERDMINSTVNGAVTSATKTIPQGIKTMRGGSRLGAIGQGLIGRVYDKNSEIFVNGLSPEQLSILLKIIPETDMDALHEAIPGSEGHELAYIPVQTLNTMGL</sequence>
<dbReference type="KEGG" id="vg:5602043"/>
<dbReference type="Proteomes" id="UP000000714">
    <property type="component" value="Segment"/>
</dbReference>
<name>A6MAA1_9CAUD</name>
<dbReference type="EMBL" id="DQ535032">
    <property type="protein sequence ID" value="ABG21579.1"/>
    <property type="molecule type" value="Genomic_DNA"/>
</dbReference>
<evidence type="ECO:0000313" key="2">
    <source>
        <dbReference type="EMBL" id="ABG21579.1"/>
    </source>
</evidence>
<feature type="compositionally biased region" description="Basic and acidic residues" evidence="1">
    <location>
        <begin position="35"/>
        <end position="47"/>
    </location>
</feature>
<dbReference type="GeneID" id="5602043"/>
<accession>A6MAA1</accession>
<evidence type="ECO:0000256" key="1">
    <source>
        <dbReference type="SAM" id="MobiDB-lite"/>
    </source>
</evidence>
<evidence type="ECO:0000313" key="3">
    <source>
        <dbReference type="Proteomes" id="UP000000714"/>
    </source>
</evidence>
<keyword evidence="3" id="KW-1185">Reference proteome</keyword>
<gene>
    <name evidence="2" type="ORF">KSY1p037</name>
</gene>